<keyword evidence="5" id="KW-0411">Iron-sulfur</keyword>
<dbReference type="InterPro" id="IPR036922">
    <property type="entry name" value="Rieske_2Fe-2S_sf"/>
</dbReference>
<evidence type="ECO:0000313" key="7">
    <source>
        <dbReference type="EMBL" id="SVB64138.1"/>
    </source>
</evidence>
<dbReference type="InterPro" id="IPR017941">
    <property type="entry name" value="Rieske_2Fe-2S"/>
</dbReference>
<dbReference type="GO" id="GO:0051537">
    <property type="term" value="F:2 iron, 2 sulfur cluster binding"/>
    <property type="evidence" value="ECO:0007669"/>
    <property type="project" value="UniProtKB-KW"/>
</dbReference>
<dbReference type="AlphaFoldDB" id="A0A382FM33"/>
<dbReference type="Gene3D" id="2.102.10.10">
    <property type="entry name" value="Rieske [2Fe-2S] iron-sulphur domain"/>
    <property type="match status" value="1"/>
</dbReference>
<dbReference type="EMBL" id="UINC01050772">
    <property type="protein sequence ID" value="SVB64138.1"/>
    <property type="molecule type" value="Genomic_DNA"/>
</dbReference>
<dbReference type="PANTHER" id="PTHR21266">
    <property type="entry name" value="IRON-SULFUR DOMAIN CONTAINING PROTEIN"/>
    <property type="match status" value="1"/>
</dbReference>
<name>A0A382FM33_9ZZZZ</name>
<dbReference type="CDD" id="cd03469">
    <property type="entry name" value="Rieske_RO_Alpha_N"/>
    <property type="match status" value="1"/>
</dbReference>
<keyword evidence="3" id="KW-0560">Oxidoreductase</keyword>
<accession>A0A382FM33</accession>
<organism evidence="7">
    <name type="scientific">marine metagenome</name>
    <dbReference type="NCBI Taxonomy" id="408172"/>
    <lineage>
        <taxon>unclassified sequences</taxon>
        <taxon>metagenomes</taxon>
        <taxon>ecological metagenomes</taxon>
    </lineage>
</organism>
<evidence type="ECO:0000256" key="2">
    <source>
        <dbReference type="ARBA" id="ARBA00022723"/>
    </source>
</evidence>
<evidence type="ECO:0000256" key="3">
    <source>
        <dbReference type="ARBA" id="ARBA00023002"/>
    </source>
</evidence>
<dbReference type="PANTHER" id="PTHR21266:SF60">
    <property type="entry name" value="3-KETOSTEROID-9-ALPHA-MONOOXYGENASE, OXYGENASE COMPONENT"/>
    <property type="match status" value="1"/>
</dbReference>
<evidence type="ECO:0000256" key="4">
    <source>
        <dbReference type="ARBA" id="ARBA00023004"/>
    </source>
</evidence>
<sequence>MYINFWYPVCTSDQLKADEPYQAQILGLPFVAFRGTDGVPHVLANTCVHRGGSLANGWVKDGCVVCPYHGWRYGGDGKCKLVPSLSESKLPARAKVDSYPTQEKYGIVHAFLGDLPEAERPPLFEIEEYSHKDWRASEIMILNLNAYFERSMENGLDPSHNEFVHPAQGSPKMRVEDMQEIEMPWGTRFIAAYGEKVIHDTNLKHLRGNPADMEASSWTHGPNVLVTWIRFSETNEFHQYFFEQPIDADHTRIFFINMRN</sequence>
<dbReference type="GO" id="GO:0016491">
    <property type="term" value="F:oxidoreductase activity"/>
    <property type="evidence" value="ECO:0007669"/>
    <property type="project" value="UniProtKB-KW"/>
</dbReference>
<protein>
    <recommendedName>
        <fullName evidence="6">Rieske domain-containing protein</fullName>
    </recommendedName>
</protein>
<keyword evidence="4" id="KW-0408">Iron</keyword>
<evidence type="ECO:0000256" key="1">
    <source>
        <dbReference type="ARBA" id="ARBA00022714"/>
    </source>
</evidence>
<dbReference type="PROSITE" id="PS51296">
    <property type="entry name" value="RIESKE"/>
    <property type="match status" value="1"/>
</dbReference>
<keyword evidence="1" id="KW-0001">2Fe-2S</keyword>
<dbReference type="Pfam" id="PF00355">
    <property type="entry name" value="Rieske"/>
    <property type="match status" value="1"/>
</dbReference>
<proteinExistence type="predicted"/>
<gene>
    <name evidence="7" type="ORF">METZ01_LOCUS216992</name>
</gene>
<dbReference type="SUPFAM" id="SSF50022">
    <property type="entry name" value="ISP domain"/>
    <property type="match status" value="1"/>
</dbReference>
<keyword evidence="2" id="KW-0479">Metal-binding</keyword>
<dbReference type="InterPro" id="IPR050584">
    <property type="entry name" value="Cholesterol_7-desaturase"/>
</dbReference>
<reference evidence="7" key="1">
    <citation type="submission" date="2018-05" db="EMBL/GenBank/DDBJ databases">
        <authorList>
            <person name="Lanie J.A."/>
            <person name="Ng W.-L."/>
            <person name="Kazmierczak K.M."/>
            <person name="Andrzejewski T.M."/>
            <person name="Davidsen T.M."/>
            <person name="Wayne K.J."/>
            <person name="Tettelin H."/>
            <person name="Glass J.I."/>
            <person name="Rusch D."/>
            <person name="Podicherti R."/>
            <person name="Tsui H.-C.T."/>
            <person name="Winkler M.E."/>
        </authorList>
    </citation>
    <scope>NUCLEOTIDE SEQUENCE</scope>
</reference>
<dbReference type="GO" id="GO:0046872">
    <property type="term" value="F:metal ion binding"/>
    <property type="evidence" value="ECO:0007669"/>
    <property type="project" value="UniProtKB-KW"/>
</dbReference>
<dbReference type="Gene3D" id="3.90.380.10">
    <property type="entry name" value="Naphthalene 1,2-dioxygenase Alpha Subunit, Chain A, domain 1"/>
    <property type="match status" value="1"/>
</dbReference>
<feature type="domain" description="Rieske" evidence="6">
    <location>
        <begin position="6"/>
        <end position="110"/>
    </location>
</feature>
<feature type="non-terminal residue" evidence="7">
    <location>
        <position position="260"/>
    </location>
</feature>
<evidence type="ECO:0000259" key="6">
    <source>
        <dbReference type="PROSITE" id="PS51296"/>
    </source>
</evidence>
<evidence type="ECO:0000256" key="5">
    <source>
        <dbReference type="ARBA" id="ARBA00023014"/>
    </source>
</evidence>
<dbReference type="SUPFAM" id="SSF55961">
    <property type="entry name" value="Bet v1-like"/>
    <property type="match status" value="1"/>
</dbReference>